<dbReference type="GO" id="GO:0005737">
    <property type="term" value="C:cytoplasm"/>
    <property type="evidence" value="ECO:0007669"/>
    <property type="project" value="UniProtKB-SubCell"/>
</dbReference>
<comment type="subunit">
    <text evidence="1">Homotetramer.</text>
</comment>
<evidence type="ECO:0000313" key="11">
    <source>
        <dbReference type="Proteomes" id="UP000001052"/>
    </source>
</evidence>
<comment type="catalytic activity">
    <reaction evidence="9">
        <text>N(2)-acetyl-L-ornithine + 2-oxoglutarate = N-acetyl-L-glutamate 5-semialdehyde + L-glutamate</text>
        <dbReference type="Rhea" id="RHEA:18049"/>
        <dbReference type="ChEBI" id="CHEBI:16810"/>
        <dbReference type="ChEBI" id="CHEBI:29123"/>
        <dbReference type="ChEBI" id="CHEBI:29985"/>
        <dbReference type="ChEBI" id="CHEBI:57805"/>
        <dbReference type="EC" id="2.6.1.11"/>
    </reaction>
</comment>
<dbReference type="EC" id="2.6.1.11" evidence="9"/>
<dbReference type="PROSITE" id="PS00600">
    <property type="entry name" value="AA_TRANSFER_CLASS_3"/>
    <property type="match status" value="1"/>
</dbReference>
<dbReference type="NCBIfam" id="TIGR00707">
    <property type="entry name" value="argD"/>
    <property type="match status" value="1"/>
</dbReference>
<evidence type="ECO:0000256" key="5">
    <source>
        <dbReference type="ARBA" id="ARBA00022898"/>
    </source>
</evidence>
<dbReference type="KEGG" id="drt:Dret_2151"/>
<dbReference type="InterPro" id="IPR015424">
    <property type="entry name" value="PyrdxlP-dep_Trfase"/>
</dbReference>
<dbReference type="InterPro" id="IPR015422">
    <property type="entry name" value="PyrdxlP-dep_Trfase_small"/>
</dbReference>
<dbReference type="PANTHER" id="PTHR11986">
    <property type="entry name" value="AMINOTRANSFERASE CLASS III"/>
    <property type="match status" value="1"/>
</dbReference>
<dbReference type="OrthoDB" id="9801834at2"/>
<feature type="binding site" evidence="9">
    <location>
        <position position="282"/>
    </location>
    <ligand>
        <name>N(2)-acetyl-L-ornithine</name>
        <dbReference type="ChEBI" id="CHEBI:57805"/>
    </ligand>
</feature>
<comment type="cofactor">
    <cofactor evidence="9">
        <name>pyridoxal 5'-phosphate</name>
        <dbReference type="ChEBI" id="CHEBI:597326"/>
    </cofactor>
    <text evidence="9">Binds 1 pyridoxal phosphate per subunit.</text>
</comment>
<dbReference type="HOGENOM" id="CLU_016922_10_1_7"/>
<dbReference type="GO" id="GO:0003992">
    <property type="term" value="F:N2-acetyl-L-ornithine:2-oxoglutarate 5-aminotransferase activity"/>
    <property type="evidence" value="ECO:0007669"/>
    <property type="project" value="UniProtKB-UniRule"/>
</dbReference>
<dbReference type="RefSeq" id="WP_015752576.1">
    <property type="nucleotide sequence ID" value="NC_013223.1"/>
</dbReference>
<dbReference type="InterPro" id="IPR050103">
    <property type="entry name" value="Class-III_PLP-dep_AT"/>
</dbReference>
<keyword evidence="3 9" id="KW-0028">Amino-acid biosynthesis</keyword>
<evidence type="ECO:0000256" key="1">
    <source>
        <dbReference type="ARBA" id="ARBA00011881"/>
    </source>
</evidence>
<dbReference type="GO" id="GO:0042802">
    <property type="term" value="F:identical protein binding"/>
    <property type="evidence" value="ECO:0007669"/>
    <property type="project" value="TreeGrafter"/>
</dbReference>
<keyword evidence="6" id="KW-0670">Pyruvate</keyword>
<evidence type="ECO:0000256" key="2">
    <source>
        <dbReference type="ARBA" id="ARBA00022576"/>
    </source>
</evidence>
<comment type="subcellular location">
    <subcellularLocation>
        <location evidence="9">Cytoplasm</location>
    </subcellularLocation>
</comment>
<dbReference type="PIRSF" id="PIRSF000521">
    <property type="entry name" value="Transaminase_4ab_Lys_Orn"/>
    <property type="match status" value="1"/>
</dbReference>
<comment type="subunit">
    <text evidence="9">Homodimer.</text>
</comment>
<comment type="pathway">
    <text evidence="9">Amino-acid biosynthesis; L-arginine biosynthesis; N(2)-acetyl-L-ornithine from L-glutamate: step 4/4.</text>
</comment>
<dbReference type="HAMAP" id="MF_01107">
    <property type="entry name" value="ArgD_aminotrans_3"/>
    <property type="match status" value="1"/>
</dbReference>
<dbReference type="AlphaFoldDB" id="C8X4T8"/>
<evidence type="ECO:0000256" key="7">
    <source>
        <dbReference type="ARBA" id="ARBA00052998"/>
    </source>
</evidence>
<reference evidence="10 11" key="2">
    <citation type="journal article" date="2010" name="Stand. Genomic Sci.">
        <title>Complete genome sequence of Desulfohalobium retbaense type strain (HR(100)).</title>
        <authorList>
            <person name="Spring S."/>
            <person name="Nolan M."/>
            <person name="Lapidus A."/>
            <person name="Glavina Del Rio T."/>
            <person name="Copeland A."/>
            <person name="Tice H."/>
            <person name="Cheng J.F."/>
            <person name="Lucas S."/>
            <person name="Land M."/>
            <person name="Chen F."/>
            <person name="Bruce D."/>
            <person name="Goodwin L."/>
            <person name="Pitluck S."/>
            <person name="Ivanova N."/>
            <person name="Mavromatis K."/>
            <person name="Mikhailova N."/>
            <person name="Pati A."/>
            <person name="Chen A."/>
            <person name="Palaniappan K."/>
            <person name="Hauser L."/>
            <person name="Chang Y.J."/>
            <person name="Jeffries C.D."/>
            <person name="Munk C."/>
            <person name="Kiss H."/>
            <person name="Chain P."/>
            <person name="Han C."/>
            <person name="Brettin T."/>
            <person name="Detter J.C."/>
            <person name="Schuler E."/>
            <person name="Goker M."/>
            <person name="Rohde M."/>
            <person name="Bristow J."/>
            <person name="Eisen J.A."/>
            <person name="Markowitz V."/>
            <person name="Hugenholtz P."/>
            <person name="Kyrpides N.C."/>
            <person name="Klenk H.P."/>
        </authorList>
    </citation>
    <scope>NUCLEOTIDE SEQUENCE [LARGE SCALE GENOMIC DNA]</scope>
    <source>
        <strain evidence="10 11">DSM 5692</strain>
    </source>
</reference>
<name>C8X4T8_DESRD</name>
<feature type="binding site" evidence="9">
    <location>
        <begin position="107"/>
        <end position="108"/>
    </location>
    <ligand>
        <name>pyridoxal 5'-phosphate</name>
        <dbReference type="ChEBI" id="CHEBI:597326"/>
    </ligand>
</feature>
<feature type="binding site" evidence="9">
    <location>
        <position position="143"/>
    </location>
    <ligand>
        <name>N(2)-acetyl-L-ornithine</name>
        <dbReference type="ChEBI" id="CHEBI:57805"/>
    </ligand>
</feature>
<dbReference type="PANTHER" id="PTHR11986:SF79">
    <property type="entry name" value="ACETYLORNITHINE AMINOTRANSFERASE, MITOCHONDRIAL"/>
    <property type="match status" value="1"/>
</dbReference>
<comment type="catalytic activity">
    <reaction evidence="7">
        <text>taurine + pyruvate = sulfoacetaldehyde + L-alanine</text>
        <dbReference type="Rhea" id="RHEA:10420"/>
        <dbReference type="ChEBI" id="CHEBI:15361"/>
        <dbReference type="ChEBI" id="CHEBI:57972"/>
        <dbReference type="ChEBI" id="CHEBI:58246"/>
        <dbReference type="ChEBI" id="CHEBI:507393"/>
        <dbReference type="EC" id="2.6.1.77"/>
    </reaction>
    <physiologicalReaction direction="left-to-right" evidence="7">
        <dbReference type="Rhea" id="RHEA:10421"/>
    </physiologicalReaction>
</comment>
<comment type="pathway">
    <text evidence="8">Organosulfur degradation; alkanesulfonate degradation.</text>
</comment>
<comment type="miscellaneous">
    <text evidence="9">May also have succinyldiaminopimelate aminotransferase activity, thus carrying out the corresponding step in lysine biosynthesis.</text>
</comment>
<dbReference type="NCBIfam" id="NF002325">
    <property type="entry name" value="PRK01278.1"/>
    <property type="match status" value="1"/>
</dbReference>
<dbReference type="Gene3D" id="3.90.1150.10">
    <property type="entry name" value="Aspartate Aminotransferase, domain 1"/>
    <property type="match status" value="1"/>
</dbReference>
<evidence type="ECO:0000256" key="9">
    <source>
        <dbReference type="HAMAP-Rule" id="MF_01107"/>
    </source>
</evidence>
<reference evidence="11" key="1">
    <citation type="submission" date="2009-09" db="EMBL/GenBank/DDBJ databases">
        <title>The complete chromosome of Desulfohalobium retbaense DSM 5692.</title>
        <authorList>
            <consortium name="US DOE Joint Genome Institute (JGI-PGF)"/>
            <person name="Lucas S."/>
            <person name="Copeland A."/>
            <person name="Lapidus A."/>
            <person name="Glavina del Rio T."/>
            <person name="Dalin E."/>
            <person name="Tice H."/>
            <person name="Bruce D."/>
            <person name="Goodwin L."/>
            <person name="Pitluck S."/>
            <person name="Kyrpides N."/>
            <person name="Mavromatis K."/>
            <person name="Ivanova N."/>
            <person name="Mikhailova N."/>
            <person name="Munk A.C."/>
            <person name="Brettin T."/>
            <person name="Detter J.C."/>
            <person name="Han C."/>
            <person name="Tapia R."/>
            <person name="Larimer F."/>
            <person name="Land M."/>
            <person name="Hauser L."/>
            <person name="Markowitz V."/>
            <person name="Cheng J.-F."/>
            <person name="Hugenholtz P."/>
            <person name="Woyke T."/>
            <person name="Wu D."/>
            <person name="Spring S."/>
            <person name="Klenk H.-P."/>
            <person name="Eisen J.A."/>
        </authorList>
    </citation>
    <scope>NUCLEOTIDE SEQUENCE [LARGE SCALE GENOMIC DNA]</scope>
    <source>
        <strain evidence="11">DSM 5692</strain>
    </source>
</reference>
<sequence length="405" mass="43726">MKTALQAFQDKEAQVLCTTYSRYPIAISSAAGSRLHTPDGQEYIDLLAGISVCNLGHCPPELTRTLSEQAGRLVHVSNLFYQHEQLELAEKLTATCSLDRAFFANSGAEANEAAIKLARRYMQKVRHSQAHEVITLTGSFHGRTLATLTATGQDKIKEGFAPLPEGFRSVPPNDLAALEAAVTEQTAGVLLEIVQGEGGVQPLPAGYLQSVQELCRRKSILFMVDEVQTGLGRTGRMWAHQHFDLTPDVLTCAKALANGLPMGAMLCSQEAARAFDAGAHATTFGGGALVSAVATKVLEILQRDKLVERSAHEGARLKDQLLELQNALPEQIKEVRGLGLMLGIELAFPGKPIWEALLAKGYVCNLTQGSTLRLLPPLTTDRADLDGFVQTLETLLTEGQGTDPY</sequence>
<keyword evidence="5 9" id="KW-0663">Pyridoxal phosphate</keyword>
<evidence type="ECO:0000256" key="4">
    <source>
        <dbReference type="ARBA" id="ARBA00022679"/>
    </source>
</evidence>
<dbReference type="GO" id="GO:0030170">
    <property type="term" value="F:pyridoxal phosphate binding"/>
    <property type="evidence" value="ECO:0007669"/>
    <property type="project" value="InterPro"/>
</dbReference>
<feature type="binding site" evidence="9">
    <location>
        <begin position="225"/>
        <end position="228"/>
    </location>
    <ligand>
        <name>pyridoxal 5'-phosphate</name>
        <dbReference type="ChEBI" id="CHEBI:597326"/>
    </ligand>
</feature>
<feature type="binding site" evidence="9">
    <location>
        <position position="283"/>
    </location>
    <ligand>
        <name>pyridoxal 5'-phosphate</name>
        <dbReference type="ChEBI" id="CHEBI:597326"/>
    </ligand>
</feature>
<evidence type="ECO:0000256" key="8">
    <source>
        <dbReference type="ARBA" id="ARBA00060602"/>
    </source>
</evidence>
<keyword evidence="2 9" id="KW-0032">Aminotransferase</keyword>
<keyword evidence="4 9" id="KW-0808">Transferase</keyword>
<dbReference type="STRING" id="485915.Dret_2151"/>
<dbReference type="InterPro" id="IPR005814">
    <property type="entry name" value="Aminotrans_3"/>
</dbReference>
<feature type="modified residue" description="N6-(pyridoxal phosphate)lysine" evidence="9">
    <location>
        <position position="254"/>
    </location>
</feature>
<keyword evidence="11" id="KW-1185">Reference proteome</keyword>
<dbReference type="UniPathway" id="UPA00068">
    <property type="reaction ID" value="UER00109"/>
</dbReference>
<gene>
    <name evidence="9" type="primary">argD</name>
    <name evidence="10" type="ordered locus">Dret_2151</name>
</gene>
<dbReference type="InterPro" id="IPR049704">
    <property type="entry name" value="Aminotrans_3_PPA_site"/>
</dbReference>
<dbReference type="Pfam" id="PF00202">
    <property type="entry name" value="Aminotran_3"/>
    <property type="match status" value="1"/>
</dbReference>
<dbReference type="Gene3D" id="3.40.640.10">
    <property type="entry name" value="Type I PLP-dependent aspartate aminotransferase-like (Major domain)"/>
    <property type="match status" value="1"/>
</dbReference>
<proteinExistence type="inferred from homology"/>
<keyword evidence="9" id="KW-0963">Cytoplasm</keyword>
<evidence type="ECO:0000256" key="6">
    <source>
        <dbReference type="ARBA" id="ARBA00023317"/>
    </source>
</evidence>
<dbReference type="eggNOG" id="COG4992">
    <property type="taxonomic scope" value="Bacteria"/>
</dbReference>
<dbReference type="InterPro" id="IPR015421">
    <property type="entry name" value="PyrdxlP-dep_Trfase_major"/>
</dbReference>
<dbReference type="FunFam" id="3.40.640.10:FF:000004">
    <property type="entry name" value="Acetylornithine aminotransferase"/>
    <property type="match status" value="1"/>
</dbReference>
<protein>
    <recommendedName>
        <fullName evidence="9">Acetylornithine aminotransferase</fullName>
        <shortName evidence="9">ACOAT</shortName>
        <ecNumber evidence="9">2.6.1.11</ecNumber>
    </recommendedName>
</protein>
<organism evidence="10 11">
    <name type="scientific">Desulfohalobium retbaense (strain ATCC 49708 / DSM 5692 / JCM 16813 / HR100)</name>
    <dbReference type="NCBI Taxonomy" id="485915"/>
    <lineage>
        <taxon>Bacteria</taxon>
        <taxon>Pseudomonadati</taxon>
        <taxon>Thermodesulfobacteriota</taxon>
        <taxon>Desulfovibrionia</taxon>
        <taxon>Desulfovibrionales</taxon>
        <taxon>Desulfohalobiaceae</taxon>
        <taxon>Desulfohalobium</taxon>
    </lineage>
</organism>
<accession>C8X4T8</accession>
<evidence type="ECO:0000256" key="3">
    <source>
        <dbReference type="ARBA" id="ARBA00022605"/>
    </source>
</evidence>
<dbReference type="Proteomes" id="UP000001052">
    <property type="component" value="Chromosome"/>
</dbReference>
<dbReference type="GO" id="GO:0006526">
    <property type="term" value="P:L-arginine biosynthetic process"/>
    <property type="evidence" value="ECO:0007669"/>
    <property type="project" value="UniProtKB-UniRule"/>
</dbReference>
<feature type="binding site" evidence="9">
    <location>
        <position position="140"/>
    </location>
    <ligand>
        <name>pyridoxal 5'-phosphate</name>
        <dbReference type="ChEBI" id="CHEBI:597326"/>
    </ligand>
</feature>
<dbReference type="SUPFAM" id="SSF53383">
    <property type="entry name" value="PLP-dependent transferases"/>
    <property type="match status" value="1"/>
</dbReference>
<keyword evidence="9" id="KW-0055">Arginine biosynthesis</keyword>
<dbReference type="GO" id="GO:0031299">
    <property type="term" value="F:taurine-pyruvate aminotransferase activity"/>
    <property type="evidence" value="ECO:0007669"/>
    <property type="project" value="UniProtKB-EC"/>
</dbReference>
<comment type="similarity">
    <text evidence="9">Belongs to the class-III pyridoxal-phosphate-dependent aminotransferase family. ArgD subfamily.</text>
</comment>
<dbReference type="EMBL" id="CP001734">
    <property type="protein sequence ID" value="ACV69435.1"/>
    <property type="molecule type" value="Genomic_DNA"/>
</dbReference>
<evidence type="ECO:0000313" key="10">
    <source>
        <dbReference type="EMBL" id="ACV69435.1"/>
    </source>
</evidence>
<dbReference type="InterPro" id="IPR004636">
    <property type="entry name" value="AcOrn/SuccOrn_fam"/>
</dbReference>
<dbReference type="CDD" id="cd00610">
    <property type="entry name" value="OAT_like"/>
    <property type="match status" value="1"/>
</dbReference>